<dbReference type="CDD" id="cd00520">
    <property type="entry name" value="RRF"/>
    <property type="match status" value="1"/>
</dbReference>
<comment type="similarity">
    <text evidence="1 3">Belongs to the RRF family.</text>
</comment>
<dbReference type="GO" id="GO:0006415">
    <property type="term" value="P:translational termination"/>
    <property type="evidence" value="ECO:0007669"/>
    <property type="project" value="UniProtKB-UniRule"/>
</dbReference>
<dbReference type="Gene3D" id="3.30.1360.40">
    <property type="match status" value="1"/>
</dbReference>
<dbReference type="Gene3D" id="1.10.132.20">
    <property type="entry name" value="Ribosome-recycling factor"/>
    <property type="match status" value="1"/>
</dbReference>
<feature type="coiled-coil region" evidence="4">
    <location>
        <begin position="129"/>
        <end position="156"/>
    </location>
</feature>
<keyword evidence="2 3" id="KW-0648">Protein biosynthesis</keyword>
<evidence type="ECO:0000256" key="3">
    <source>
        <dbReference type="HAMAP-Rule" id="MF_00040"/>
    </source>
</evidence>
<dbReference type="GO" id="GO:0005737">
    <property type="term" value="C:cytoplasm"/>
    <property type="evidence" value="ECO:0007669"/>
    <property type="project" value="UniProtKB-SubCell"/>
</dbReference>
<dbReference type="GO" id="GO:0043023">
    <property type="term" value="F:ribosomal large subunit binding"/>
    <property type="evidence" value="ECO:0007669"/>
    <property type="project" value="TreeGrafter"/>
</dbReference>
<dbReference type="Proteomes" id="UP000727993">
    <property type="component" value="Unassembled WGS sequence"/>
</dbReference>
<dbReference type="Pfam" id="PF01765">
    <property type="entry name" value="RRF"/>
    <property type="match status" value="1"/>
</dbReference>
<dbReference type="InterPro" id="IPR023584">
    <property type="entry name" value="Ribosome_recyc_fac_dom"/>
</dbReference>
<dbReference type="AlphaFoldDB" id="A0A936TE62"/>
<dbReference type="EMBL" id="JADJZA010000001">
    <property type="protein sequence ID" value="MBK9296354.1"/>
    <property type="molecule type" value="Genomic_DNA"/>
</dbReference>
<comment type="caution">
    <text evidence="6">The sequence shown here is derived from an EMBL/GenBank/DDBJ whole genome shotgun (WGS) entry which is preliminary data.</text>
</comment>
<protein>
    <recommendedName>
        <fullName evidence="3">Ribosome-recycling factor</fullName>
        <shortName evidence="3">RRF</shortName>
    </recommendedName>
    <alternativeName>
        <fullName evidence="3">Ribosome-releasing factor</fullName>
    </alternativeName>
</protein>
<evidence type="ECO:0000259" key="5">
    <source>
        <dbReference type="Pfam" id="PF01765"/>
    </source>
</evidence>
<reference evidence="6 7" key="1">
    <citation type="submission" date="2020-10" db="EMBL/GenBank/DDBJ databases">
        <title>Connecting structure to function with the recovery of over 1000 high-quality activated sludge metagenome-assembled genomes encoding full-length rRNA genes using long-read sequencing.</title>
        <authorList>
            <person name="Singleton C.M."/>
            <person name="Petriglieri F."/>
            <person name="Kristensen J.M."/>
            <person name="Kirkegaard R.H."/>
            <person name="Michaelsen T.Y."/>
            <person name="Andersen M.H."/>
            <person name="Karst S.M."/>
            <person name="Dueholm M.S."/>
            <person name="Nielsen P.H."/>
            <person name="Albertsen M."/>
        </authorList>
    </citation>
    <scope>NUCLEOTIDE SEQUENCE [LARGE SCALE GENOMIC DNA]</scope>
    <source>
        <strain evidence="6">Lyne_18-Q3-R50-59_MAXAC.006</strain>
    </source>
</reference>
<name>A0A936TE62_9ACTN</name>
<gene>
    <name evidence="3 6" type="primary">frr</name>
    <name evidence="6" type="ORF">IPN02_05710</name>
</gene>
<evidence type="ECO:0000313" key="6">
    <source>
        <dbReference type="EMBL" id="MBK9296354.1"/>
    </source>
</evidence>
<keyword evidence="3" id="KW-0963">Cytoplasm</keyword>
<organism evidence="6 7">
    <name type="scientific">Candidatus Neomicrothrix subdominans</name>
    <dbReference type="NCBI Taxonomy" id="2954438"/>
    <lineage>
        <taxon>Bacteria</taxon>
        <taxon>Bacillati</taxon>
        <taxon>Actinomycetota</taxon>
        <taxon>Acidimicrobiia</taxon>
        <taxon>Acidimicrobiales</taxon>
        <taxon>Microthrixaceae</taxon>
        <taxon>Candidatus Neomicrothrix</taxon>
    </lineage>
</organism>
<evidence type="ECO:0000313" key="7">
    <source>
        <dbReference type="Proteomes" id="UP000727993"/>
    </source>
</evidence>
<dbReference type="FunFam" id="3.30.1360.40:FF:000001">
    <property type="entry name" value="Ribosome-recycling factor"/>
    <property type="match status" value="1"/>
</dbReference>
<comment type="subcellular location">
    <subcellularLocation>
        <location evidence="3">Cytoplasm</location>
    </subcellularLocation>
</comment>
<dbReference type="PANTHER" id="PTHR20982">
    <property type="entry name" value="RIBOSOME RECYCLING FACTOR"/>
    <property type="match status" value="1"/>
</dbReference>
<dbReference type="InterPro" id="IPR002661">
    <property type="entry name" value="Ribosome_recyc_fac"/>
</dbReference>
<feature type="domain" description="Ribosome recycling factor" evidence="5">
    <location>
        <begin position="25"/>
        <end position="187"/>
    </location>
</feature>
<evidence type="ECO:0000256" key="1">
    <source>
        <dbReference type="ARBA" id="ARBA00005912"/>
    </source>
</evidence>
<dbReference type="HAMAP" id="MF_00040">
    <property type="entry name" value="RRF"/>
    <property type="match status" value="1"/>
</dbReference>
<comment type="function">
    <text evidence="3">Responsible for the release of ribosomes from messenger RNA at the termination of protein biosynthesis. May increase the efficiency of translation by recycling ribosomes from one round of translation to another.</text>
</comment>
<proteinExistence type="inferred from homology"/>
<evidence type="ECO:0000256" key="4">
    <source>
        <dbReference type="SAM" id="Coils"/>
    </source>
</evidence>
<sequence>MSEELVTLICDDASERMERAVAHTRSDLASIRTGRASPALVEKLPVDYYGSIVPLQQLASFSVPDARMLVVTPFDKGSMGAVERAIQESNLGLNPSNDGVNIRLAFPQLTEERRKEFVRLARQKAEDGKNSLRGTRRDARKEVESLEKAGDISEDELHRAIERIDKVAKAFEIQVDQAIDAKTTDLMEV</sequence>
<evidence type="ECO:0000256" key="2">
    <source>
        <dbReference type="ARBA" id="ARBA00022917"/>
    </source>
</evidence>
<keyword evidence="4" id="KW-0175">Coiled coil</keyword>
<dbReference type="SUPFAM" id="SSF55194">
    <property type="entry name" value="Ribosome recycling factor, RRF"/>
    <property type="match status" value="1"/>
</dbReference>
<dbReference type="NCBIfam" id="TIGR00496">
    <property type="entry name" value="frr"/>
    <property type="match status" value="1"/>
</dbReference>
<dbReference type="PANTHER" id="PTHR20982:SF3">
    <property type="entry name" value="MITOCHONDRIAL RIBOSOME RECYCLING FACTOR PSEUDO 1"/>
    <property type="match status" value="1"/>
</dbReference>
<accession>A0A936TE62</accession>
<dbReference type="InterPro" id="IPR036191">
    <property type="entry name" value="RRF_sf"/>
</dbReference>